<reference evidence="4 5" key="1">
    <citation type="submission" date="2018-03" db="EMBL/GenBank/DDBJ databases">
        <title>Draft Genome Sequences of the Obligatory Marine Myxobacteria Enhygromyxa salina SWB007.</title>
        <authorList>
            <person name="Poehlein A."/>
            <person name="Moghaddam J.A."/>
            <person name="Harms H."/>
            <person name="Alanjari M."/>
            <person name="Koenig G.M."/>
            <person name="Daniel R."/>
            <person name="Schaeberle T.F."/>
        </authorList>
    </citation>
    <scope>NUCLEOTIDE SEQUENCE [LARGE SCALE GENOMIC DNA]</scope>
    <source>
        <strain evidence="4 5">SWB007</strain>
    </source>
</reference>
<keyword evidence="3" id="KW-0732">Signal</keyword>
<evidence type="ECO:0000256" key="2">
    <source>
        <dbReference type="SAM" id="Phobius"/>
    </source>
</evidence>
<gene>
    <name evidence="4" type="ORF">ENSA7_57200</name>
</gene>
<dbReference type="EMBL" id="PVNL01000117">
    <property type="protein sequence ID" value="PRQ01115.1"/>
    <property type="molecule type" value="Genomic_DNA"/>
</dbReference>
<evidence type="ECO:0000256" key="3">
    <source>
        <dbReference type="SAM" id="SignalP"/>
    </source>
</evidence>
<feature type="transmembrane region" description="Helical" evidence="2">
    <location>
        <begin position="217"/>
        <end position="236"/>
    </location>
</feature>
<dbReference type="RefSeq" id="WP_146158247.1">
    <property type="nucleotide sequence ID" value="NZ_PVNL01000117.1"/>
</dbReference>
<feature type="compositionally biased region" description="Low complexity" evidence="1">
    <location>
        <begin position="32"/>
        <end position="41"/>
    </location>
</feature>
<feature type="chain" id="PRO_5015516514" evidence="3">
    <location>
        <begin position="22"/>
        <end position="280"/>
    </location>
</feature>
<dbReference type="Proteomes" id="UP000238823">
    <property type="component" value="Unassembled WGS sequence"/>
</dbReference>
<keyword evidence="2" id="KW-0812">Transmembrane</keyword>
<sequence>MRVQLLGVLTVALATSSTALAAPSEPTVEQDSPSAEPAEPAEFADDVSEPALVPVQQPAPPPEQPRLPSYDAELPTYADTPLDPFEPVESLEPVLPHRPLPDGRGRVAVGAILSGGGLVLTGVSIGMIAIDEDIAVWIPGAVIGGAAIIAGLSAALVGRQRRDKYREWTTPHGGPDVVPKSGIGLVASGVTCMVAGTVGVIAGGISLPIQGNGDMPYGQVLLPVSAASIVTGAGLLGGGLKRHRKFETWNAQRSLTPVVAPLGGLGRQPSGASFGVAGRF</sequence>
<keyword evidence="2" id="KW-0472">Membrane</keyword>
<evidence type="ECO:0000313" key="4">
    <source>
        <dbReference type="EMBL" id="PRQ01115.1"/>
    </source>
</evidence>
<feature type="signal peptide" evidence="3">
    <location>
        <begin position="1"/>
        <end position="21"/>
    </location>
</feature>
<dbReference type="AlphaFoldDB" id="A0A2S9Y7P2"/>
<feature type="transmembrane region" description="Helical" evidence="2">
    <location>
        <begin position="134"/>
        <end position="157"/>
    </location>
</feature>
<protein>
    <submittedName>
        <fullName evidence="4">Uncharacterized protein</fullName>
    </submittedName>
</protein>
<feature type="transmembrane region" description="Helical" evidence="2">
    <location>
        <begin position="183"/>
        <end position="205"/>
    </location>
</feature>
<name>A0A2S9Y7P2_9BACT</name>
<proteinExistence type="predicted"/>
<accession>A0A2S9Y7P2</accession>
<evidence type="ECO:0000256" key="1">
    <source>
        <dbReference type="SAM" id="MobiDB-lite"/>
    </source>
</evidence>
<organism evidence="4 5">
    <name type="scientific">Enhygromyxa salina</name>
    <dbReference type="NCBI Taxonomy" id="215803"/>
    <lineage>
        <taxon>Bacteria</taxon>
        <taxon>Pseudomonadati</taxon>
        <taxon>Myxococcota</taxon>
        <taxon>Polyangia</taxon>
        <taxon>Nannocystales</taxon>
        <taxon>Nannocystaceae</taxon>
        <taxon>Enhygromyxa</taxon>
    </lineage>
</organism>
<keyword evidence="2" id="KW-1133">Transmembrane helix</keyword>
<feature type="region of interest" description="Disordered" evidence="1">
    <location>
        <begin position="17"/>
        <end position="82"/>
    </location>
</feature>
<evidence type="ECO:0000313" key="5">
    <source>
        <dbReference type="Proteomes" id="UP000238823"/>
    </source>
</evidence>
<comment type="caution">
    <text evidence="4">The sequence shown here is derived from an EMBL/GenBank/DDBJ whole genome shotgun (WGS) entry which is preliminary data.</text>
</comment>